<dbReference type="SUPFAM" id="SSF50475">
    <property type="entry name" value="FMN-binding split barrel"/>
    <property type="match status" value="1"/>
</dbReference>
<gene>
    <name evidence="3" type="ORF">PTE30175_02417</name>
</gene>
<evidence type="ECO:0000259" key="2">
    <source>
        <dbReference type="Pfam" id="PF01243"/>
    </source>
</evidence>
<keyword evidence="4" id="KW-1185">Reference proteome</keyword>
<proteinExistence type="predicted"/>
<dbReference type="InterPro" id="IPR012349">
    <property type="entry name" value="Split_barrel_FMN-bd"/>
</dbReference>
<protein>
    <submittedName>
        <fullName evidence="3">Pyridoxamine 5'-phosphate oxidase</fullName>
    </submittedName>
</protein>
<sequence length="182" mass="19231">METGQSPSPEVALGLRGAARQIIDDARYLSLTTAGPDGDWHGDMRRTRPGAGAAVFDANTILIPEFDATAHRQTLRNLLVHPQISLWLATAAVRRGLHLAGKAQLSIQPELLGGLIDDGRVPALAIVVHVERITVCDAPAPAELPGAGGEAARFWRDALDLDRWGDSPPAGTGRETTDPGIG</sequence>
<accession>A0A5E4V7F6</accession>
<dbReference type="RefSeq" id="WP_150697270.1">
    <property type="nucleotide sequence ID" value="NZ_CABPRZ010000008.1"/>
</dbReference>
<dbReference type="InterPro" id="IPR011576">
    <property type="entry name" value="Pyridox_Oxase_N"/>
</dbReference>
<evidence type="ECO:0000256" key="1">
    <source>
        <dbReference type="SAM" id="MobiDB-lite"/>
    </source>
</evidence>
<feature type="domain" description="Pyridoxamine 5'-phosphate oxidase N-terminal" evidence="2">
    <location>
        <begin position="17"/>
        <end position="115"/>
    </location>
</feature>
<feature type="region of interest" description="Disordered" evidence="1">
    <location>
        <begin position="162"/>
        <end position="182"/>
    </location>
</feature>
<dbReference type="AlphaFoldDB" id="A0A5E4V7F6"/>
<dbReference type="Gene3D" id="2.30.110.10">
    <property type="entry name" value="Electron Transport, Fmn-binding Protein, Chain A"/>
    <property type="match status" value="1"/>
</dbReference>
<name>A0A5E4V7F6_9BURK</name>
<dbReference type="Proteomes" id="UP000414233">
    <property type="component" value="Unassembled WGS sequence"/>
</dbReference>
<evidence type="ECO:0000313" key="4">
    <source>
        <dbReference type="Proteomes" id="UP000414233"/>
    </source>
</evidence>
<evidence type="ECO:0000313" key="3">
    <source>
        <dbReference type="EMBL" id="VVE08031.1"/>
    </source>
</evidence>
<reference evidence="3 4" key="1">
    <citation type="submission" date="2019-08" db="EMBL/GenBank/DDBJ databases">
        <authorList>
            <person name="Peeters C."/>
        </authorList>
    </citation>
    <scope>NUCLEOTIDE SEQUENCE [LARGE SCALE GENOMIC DNA]</scope>
    <source>
        <strain evidence="3 4">LMG 30175</strain>
    </source>
</reference>
<dbReference type="OrthoDB" id="9796486at2"/>
<dbReference type="EMBL" id="CABPRZ010000008">
    <property type="protein sequence ID" value="VVE08031.1"/>
    <property type="molecule type" value="Genomic_DNA"/>
</dbReference>
<organism evidence="3 4">
    <name type="scientific">Pandoraea terrae</name>
    <dbReference type="NCBI Taxonomy" id="1537710"/>
    <lineage>
        <taxon>Bacteria</taxon>
        <taxon>Pseudomonadati</taxon>
        <taxon>Pseudomonadota</taxon>
        <taxon>Betaproteobacteria</taxon>
        <taxon>Burkholderiales</taxon>
        <taxon>Burkholderiaceae</taxon>
        <taxon>Pandoraea</taxon>
    </lineage>
</organism>
<dbReference type="Pfam" id="PF01243">
    <property type="entry name" value="PNPOx_N"/>
    <property type="match status" value="1"/>
</dbReference>